<dbReference type="NCBIfam" id="NF009150">
    <property type="entry name" value="PRK12497.1-3"/>
    <property type="match status" value="1"/>
</dbReference>
<name>A0A0B7MEF6_9FIRM</name>
<evidence type="ECO:0000256" key="2">
    <source>
        <dbReference type="HAMAP-Rule" id="MF_00048"/>
    </source>
</evidence>
<dbReference type="Proteomes" id="UP000046155">
    <property type="component" value="Unassembled WGS sequence"/>
</dbReference>
<comment type="similarity">
    <text evidence="1 2">Belongs to the UPF0102 family.</text>
</comment>
<sequence>MGSSRNLGILGEETALSFLSRLGYHLLERNYRCRLGEIDLIMQDGSVLVFIEVKARRSALYGKPQEAVGAAKQARIRRLAEHYLLCKGNGDYGIRFDVVAVSFKESGNYSIDHIKNAF</sequence>
<dbReference type="EMBL" id="CDRZ01000101">
    <property type="protein sequence ID" value="CEO88445.1"/>
    <property type="molecule type" value="Genomic_DNA"/>
</dbReference>
<dbReference type="Pfam" id="PF02021">
    <property type="entry name" value="UPF0102"/>
    <property type="match status" value="1"/>
</dbReference>
<protein>
    <recommendedName>
        <fullName evidence="2">UPF0102 protein SSCH_190017</fullName>
    </recommendedName>
</protein>
<dbReference type="InterPro" id="IPR011856">
    <property type="entry name" value="tRNA_endonuc-like_dom_sf"/>
</dbReference>
<dbReference type="PANTHER" id="PTHR34039:SF1">
    <property type="entry name" value="UPF0102 PROTEIN YRAN"/>
    <property type="match status" value="1"/>
</dbReference>
<reference evidence="4" key="1">
    <citation type="submission" date="2015-01" db="EMBL/GenBank/DDBJ databases">
        <authorList>
            <person name="Manzoor Shahid"/>
            <person name="Zubair Saima"/>
        </authorList>
    </citation>
    <scope>NUCLEOTIDE SEQUENCE [LARGE SCALE GENOMIC DNA]</scope>
    <source>
        <strain evidence="4">Sp3</strain>
    </source>
</reference>
<dbReference type="CDD" id="cd20736">
    <property type="entry name" value="PoNe_Nuclease"/>
    <property type="match status" value="1"/>
</dbReference>
<dbReference type="GO" id="GO:0003676">
    <property type="term" value="F:nucleic acid binding"/>
    <property type="evidence" value="ECO:0007669"/>
    <property type="project" value="InterPro"/>
</dbReference>
<dbReference type="AlphaFoldDB" id="A0A0B7MEF6"/>
<organism evidence="3 4">
    <name type="scientific">Syntrophaceticus schinkii</name>
    <dbReference type="NCBI Taxonomy" id="499207"/>
    <lineage>
        <taxon>Bacteria</taxon>
        <taxon>Bacillati</taxon>
        <taxon>Bacillota</taxon>
        <taxon>Clostridia</taxon>
        <taxon>Thermoanaerobacterales</taxon>
        <taxon>Thermoanaerobacterales Family III. Incertae Sedis</taxon>
        <taxon>Syntrophaceticus</taxon>
    </lineage>
</organism>
<dbReference type="NCBIfam" id="NF009154">
    <property type="entry name" value="PRK12497.3-3"/>
    <property type="match status" value="1"/>
</dbReference>
<keyword evidence="4" id="KW-1185">Reference proteome</keyword>
<dbReference type="PANTHER" id="PTHR34039">
    <property type="entry name" value="UPF0102 PROTEIN YRAN"/>
    <property type="match status" value="1"/>
</dbReference>
<dbReference type="OrthoDB" id="9802516at2"/>
<evidence type="ECO:0000256" key="1">
    <source>
        <dbReference type="ARBA" id="ARBA00006738"/>
    </source>
</evidence>
<dbReference type="Gene3D" id="3.40.1350.10">
    <property type="match status" value="1"/>
</dbReference>
<dbReference type="InterPro" id="IPR011335">
    <property type="entry name" value="Restrct_endonuc-II-like"/>
</dbReference>
<dbReference type="SUPFAM" id="SSF52980">
    <property type="entry name" value="Restriction endonuclease-like"/>
    <property type="match status" value="1"/>
</dbReference>
<dbReference type="HAMAP" id="MF_00048">
    <property type="entry name" value="UPF0102"/>
    <property type="match status" value="1"/>
</dbReference>
<dbReference type="NCBIfam" id="TIGR00252">
    <property type="entry name" value="YraN family protein"/>
    <property type="match status" value="1"/>
</dbReference>
<evidence type="ECO:0000313" key="4">
    <source>
        <dbReference type="Proteomes" id="UP000046155"/>
    </source>
</evidence>
<proteinExistence type="inferred from homology"/>
<gene>
    <name evidence="3" type="ORF">SSCH_190017</name>
</gene>
<accession>A0A0B7MEF6</accession>
<evidence type="ECO:0000313" key="3">
    <source>
        <dbReference type="EMBL" id="CEO88445.1"/>
    </source>
</evidence>
<dbReference type="InterPro" id="IPR003509">
    <property type="entry name" value="UPF0102_YraN-like"/>
</dbReference>